<gene>
    <name evidence="2" type="ORF">CYBJADRAFT_171453</name>
</gene>
<keyword evidence="1" id="KW-0472">Membrane</keyword>
<dbReference type="GeneID" id="30990619"/>
<keyword evidence="1" id="KW-0812">Transmembrane</keyword>
<accession>A0A1E4S7P5</accession>
<evidence type="ECO:0000256" key="1">
    <source>
        <dbReference type="SAM" id="Phobius"/>
    </source>
</evidence>
<dbReference type="OrthoDB" id="4065448at2759"/>
<protein>
    <submittedName>
        <fullName evidence="2">Uncharacterized protein</fullName>
    </submittedName>
</protein>
<organism evidence="2 3">
    <name type="scientific">Cyberlindnera jadinii (strain ATCC 18201 / CBS 1600 / BCRC 20928 / JCM 3617 / NBRC 0987 / NRRL Y-1542)</name>
    <name type="common">Torula yeast</name>
    <name type="synonym">Candida utilis</name>
    <dbReference type="NCBI Taxonomy" id="983966"/>
    <lineage>
        <taxon>Eukaryota</taxon>
        <taxon>Fungi</taxon>
        <taxon>Dikarya</taxon>
        <taxon>Ascomycota</taxon>
        <taxon>Saccharomycotina</taxon>
        <taxon>Saccharomycetes</taxon>
        <taxon>Phaffomycetales</taxon>
        <taxon>Phaffomycetaceae</taxon>
        <taxon>Cyberlindnera</taxon>
    </lineage>
</organism>
<proteinExistence type="predicted"/>
<evidence type="ECO:0000313" key="2">
    <source>
        <dbReference type="EMBL" id="ODV75541.1"/>
    </source>
</evidence>
<keyword evidence="3" id="KW-1185">Reference proteome</keyword>
<dbReference type="Proteomes" id="UP000094389">
    <property type="component" value="Unassembled WGS sequence"/>
</dbReference>
<name>A0A1E4S7P5_CYBJN</name>
<sequence length="103" mass="12598">MAGTFEYYPTNEERNKNSYFLVATLRHVFEKLYWMYYIHLPYYLMESQDAFVLHLFFLTLFSLCIYAVFSYLPHSLVVWFTRSYYYLTGDDFKKVLIHYGFNA</sequence>
<dbReference type="OMA" id="PASHTME"/>
<dbReference type="STRING" id="983966.A0A1E4S7P5"/>
<evidence type="ECO:0000313" key="3">
    <source>
        <dbReference type="Proteomes" id="UP000094389"/>
    </source>
</evidence>
<keyword evidence="1" id="KW-1133">Transmembrane helix</keyword>
<dbReference type="RefSeq" id="XP_020072580.1">
    <property type="nucleotide sequence ID" value="XM_020216223.1"/>
</dbReference>
<dbReference type="EMBL" id="KV453926">
    <property type="protein sequence ID" value="ODV75541.1"/>
    <property type="molecule type" value="Genomic_DNA"/>
</dbReference>
<reference evidence="2 3" key="1">
    <citation type="journal article" date="2016" name="Proc. Natl. Acad. Sci. U.S.A.">
        <title>Comparative genomics of biotechnologically important yeasts.</title>
        <authorList>
            <person name="Riley R."/>
            <person name="Haridas S."/>
            <person name="Wolfe K.H."/>
            <person name="Lopes M.R."/>
            <person name="Hittinger C.T."/>
            <person name="Goeker M."/>
            <person name="Salamov A.A."/>
            <person name="Wisecaver J.H."/>
            <person name="Long T.M."/>
            <person name="Calvey C.H."/>
            <person name="Aerts A.L."/>
            <person name="Barry K.W."/>
            <person name="Choi C."/>
            <person name="Clum A."/>
            <person name="Coughlan A.Y."/>
            <person name="Deshpande S."/>
            <person name="Douglass A.P."/>
            <person name="Hanson S.J."/>
            <person name="Klenk H.-P."/>
            <person name="LaButti K.M."/>
            <person name="Lapidus A."/>
            <person name="Lindquist E.A."/>
            <person name="Lipzen A.M."/>
            <person name="Meier-Kolthoff J.P."/>
            <person name="Ohm R.A."/>
            <person name="Otillar R.P."/>
            <person name="Pangilinan J.L."/>
            <person name="Peng Y."/>
            <person name="Rokas A."/>
            <person name="Rosa C.A."/>
            <person name="Scheuner C."/>
            <person name="Sibirny A.A."/>
            <person name="Slot J.C."/>
            <person name="Stielow J.B."/>
            <person name="Sun H."/>
            <person name="Kurtzman C.P."/>
            <person name="Blackwell M."/>
            <person name="Grigoriev I.V."/>
            <person name="Jeffries T.W."/>
        </authorList>
    </citation>
    <scope>NUCLEOTIDE SEQUENCE [LARGE SCALE GENOMIC DNA]</scope>
    <source>
        <strain evidence="3">ATCC 18201 / CBS 1600 / BCRC 20928 / JCM 3617 / NBRC 0987 / NRRL Y-1542</strain>
    </source>
</reference>
<dbReference type="AlphaFoldDB" id="A0A1E4S7P5"/>
<feature type="transmembrane region" description="Helical" evidence="1">
    <location>
        <begin position="51"/>
        <end position="72"/>
    </location>
</feature>